<dbReference type="EMBL" id="NKHZ01000055">
    <property type="protein sequence ID" value="PNS16723.1"/>
    <property type="molecule type" value="Genomic_DNA"/>
</dbReference>
<dbReference type="AlphaFoldDB" id="A0A2K1QPC5"/>
<gene>
    <name evidence="2" type="ORF">CAC42_4687</name>
</gene>
<feature type="compositionally biased region" description="Basic and acidic residues" evidence="1">
    <location>
        <begin position="141"/>
        <end position="193"/>
    </location>
</feature>
<accession>A0A2K1QPC5</accession>
<name>A0A2K1QPC5_9PEZI</name>
<protein>
    <submittedName>
        <fullName evidence="2">Uncharacterized protein</fullName>
    </submittedName>
</protein>
<evidence type="ECO:0000313" key="3">
    <source>
        <dbReference type="Proteomes" id="UP000243797"/>
    </source>
</evidence>
<dbReference type="Proteomes" id="UP000243797">
    <property type="component" value="Unassembled WGS sequence"/>
</dbReference>
<evidence type="ECO:0000256" key="1">
    <source>
        <dbReference type="SAM" id="MobiDB-lite"/>
    </source>
</evidence>
<feature type="region of interest" description="Disordered" evidence="1">
    <location>
        <begin position="78"/>
        <end position="194"/>
    </location>
</feature>
<comment type="caution">
    <text evidence="2">The sequence shown here is derived from an EMBL/GenBank/DDBJ whole genome shotgun (WGS) entry which is preliminary data.</text>
</comment>
<organism evidence="2 3">
    <name type="scientific">Sphaceloma murrayae</name>
    <dbReference type="NCBI Taxonomy" id="2082308"/>
    <lineage>
        <taxon>Eukaryota</taxon>
        <taxon>Fungi</taxon>
        <taxon>Dikarya</taxon>
        <taxon>Ascomycota</taxon>
        <taxon>Pezizomycotina</taxon>
        <taxon>Dothideomycetes</taxon>
        <taxon>Dothideomycetidae</taxon>
        <taxon>Myriangiales</taxon>
        <taxon>Elsinoaceae</taxon>
        <taxon>Sphaceloma</taxon>
    </lineage>
</organism>
<evidence type="ECO:0000313" key="2">
    <source>
        <dbReference type="EMBL" id="PNS16723.1"/>
    </source>
</evidence>
<keyword evidence="3" id="KW-1185">Reference proteome</keyword>
<sequence length="575" mass="63259">MPCEVKGHVHTWPREGTLYISKCERICQFCFEKTGETKLWQYAWFVRRHVRAVHADEYPNLVVSEDWLDPATGLVITPSRRRTMTGSPATASPKKRVSPEKTTTPVKRARTRRAKKEDTPETEASLSLFETDTEDDSDAEGGIKDNENNKHDSINDYEVHDNDKENQKHDSIDDQQIRDDDNDSNHESDKTDETNANLAAMAAPEDIAFPTSEDEVPSDADVRLSTEIAFSYTDDDAMPAFVQPSFDGDNQLVVYNHNANNNNRDIRYTRNIRNNSNRAGTLPIDAATQLAFLRQDLINVGIDPDNISHDTVVPRDHNYDGEQGNNPFATANPAMHIPVAPFETNEEAIARHNAMIPIKQAFTRGLQDLYDHGASLGLSRFEMGVLFAEKTDSVLSGNDQPRPVMAPTFQPAQPFTGFAIADIPYMASQHHYLSIPLLEQPFTPQNTPLPSPPLEATADDSDDLLDLLLGPDIGTTPPPTYNDAINDVNGPSVALIDAIMSGRHDGNLTHLAGLTDGLYGDTQALRANALVSSLNGTFTAENLDRFSPAMYMRLVGADEEGGAGEGEAEAGGMGE</sequence>
<dbReference type="InParanoid" id="A0A2K1QPC5"/>
<proteinExistence type="predicted"/>
<reference evidence="2 3" key="1">
    <citation type="submission" date="2017-06" db="EMBL/GenBank/DDBJ databases">
        <title>Draft genome sequence of a variant of Elsinoe murrayae.</title>
        <authorList>
            <person name="Cheng Q."/>
        </authorList>
    </citation>
    <scope>NUCLEOTIDE SEQUENCE [LARGE SCALE GENOMIC DNA]</scope>
    <source>
        <strain evidence="2 3">CQ-2017a</strain>
    </source>
</reference>
<dbReference type="STRING" id="2082308.A0A2K1QPC5"/>
<dbReference type="OrthoDB" id="3910132at2759"/>